<evidence type="ECO:0000313" key="1">
    <source>
        <dbReference type="EMBL" id="XAI71081.1"/>
    </source>
</evidence>
<gene>
    <name evidence="1" type="ORF">Cygsa01_00035</name>
</gene>
<name>A0AAU6W371_9VIRU</name>
<organism evidence="1">
    <name type="scientific">Pseudomonas phage Cygsa01</name>
    <dbReference type="NCBI Taxonomy" id="3138529"/>
    <lineage>
        <taxon>Viruses</taxon>
    </lineage>
</organism>
<sequence>MSNFAKARYLEISPRQTGKTHRLIQDATHQRYENDKIIAIVSCMHRRFWEDLAPFAKAIGQSEEEVSNLLSRVGIDPRSDKVAWYYDDFDFLHTMPRHIKHGAYYVTTPKTLRDFSNLSEEAVSQDFLLALVLNMDGVYAAAAPAPLTFKNRAAMLDHLPPESIETEVKGHLWTVTQKPKRL</sequence>
<protein>
    <submittedName>
        <fullName evidence="1">Uncharacterized protein</fullName>
    </submittedName>
</protein>
<proteinExistence type="predicted"/>
<accession>A0AAU6W371</accession>
<dbReference type="EMBL" id="PP179332">
    <property type="protein sequence ID" value="XAI71081.1"/>
    <property type="molecule type" value="Genomic_DNA"/>
</dbReference>
<reference evidence="1" key="1">
    <citation type="journal article" date="2024" name="J. Gen. Virol.">
        <title>Novel phages of Pseudomonas syringae unveil numerous potential auxiliary metabolic genes.</title>
        <authorList>
            <person name="Feltin C."/>
            <person name="Garneau J.R."/>
            <person name="Morris C.E."/>
            <person name="Berard A."/>
            <person name="Torres-Barcelo C."/>
        </authorList>
    </citation>
    <scope>NUCLEOTIDE SEQUENCE</scope>
</reference>